<protein>
    <recommendedName>
        <fullName evidence="4">Secretion protein</fullName>
    </recommendedName>
</protein>
<gene>
    <name evidence="2" type="ORF">N482_09310</name>
</gene>
<dbReference type="RefSeq" id="WP_063376972.1">
    <property type="nucleotide sequence ID" value="NZ_AUXT01000153.1"/>
</dbReference>
<evidence type="ECO:0008006" key="4">
    <source>
        <dbReference type="Google" id="ProtNLM"/>
    </source>
</evidence>
<dbReference type="Pfam" id="PF04450">
    <property type="entry name" value="BSP"/>
    <property type="match status" value="1"/>
</dbReference>
<feature type="signal peptide" evidence="1">
    <location>
        <begin position="1"/>
        <end position="23"/>
    </location>
</feature>
<dbReference type="EMBL" id="AUXT01000153">
    <property type="protein sequence ID" value="KZN47608.1"/>
    <property type="molecule type" value="Genomic_DNA"/>
</dbReference>
<dbReference type="AlphaFoldDB" id="A0A167CFQ0"/>
<name>A0A167CFQ0_9GAMM</name>
<evidence type="ECO:0000313" key="2">
    <source>
        <dbReference type="EMBL" id="KZN47608.1"/>
    </source>
</evidence>
<evidence type="ECO:0000256" key="1">
    <source>
        <dbReference type="SAM" id="SignalP"/>
    </source>
</evidence>
<dbReference type="InterPro" id="IPR007541">
    <property type="entry name" value="Uncharacterised_BSP"/>
</dbReference>
<dbReference type="PANTHER" id="PTHR33321:SF12">
    <property type="entry name" value="PLANT BASIC SECRETORY PROTEIN (BSP) FAMILY PROTEIN"/>
    <property type="match status" value="1"/>
</dbReference>
<dbReference type="Proteomes" id="UP000076587">
    <property type="component" value="Unassembled WGS sequence"/>
</dbReference>
<sequence length="254" mass="28909">MNAKAVILAFVSTVGLMAHSATAATEEISTEIKPVQFNGDVNWLAFDLPNVQIRYFSQEQVTAWQHVDVNLVKQISYNVARILYKEEHKAPKLPLLEVVLEDMDGVAYKEGDFSGAKIHISAQYLNKYKETHSPQAVYDELIGILYHEIAHAYQLDDHNYKEIGPVIEGIADVVRMKGGYVDFSSRRHGGNYDSGYKTTAFFLHWLESNHHPDLLVELNAQLDPHDKKKWSWGSFSKAKNINLENAWSNYQKSI</sequence>
<organism evidence="2 3">
    <name type="scientific">Pseudoalteromonas luteoviolacea NCIMB 1942</name>
    <dbReference type="NCBI Taxonomy" id="1365253"/>
    <lineage>
        <taxon>Bacteria</taxon>
        <taxon>Pseudomonadati</taxon>
        <taxon>Pseudomonadota</taxon>
        <taxon>Gammaproteobacteria</taxon>
        <taxon>Alteromonadales</taxon>
        <taxon>Pseudoalteromonadaceae</taxon>
        <taxon>Pseudoalteromonas</taxon>
    </lineage>
</organism>
<evidence type="ECO:0000313" key="3">
    <source>
        <dbReference type="Proteomes" id="UP000076587"/>
    </source>
</evidence>
<dbReference type="OrthoDB" id="5134860at2"/>
<comment type="caution">
    <text evidence="2">The sequence shown here is derived from an EMBL/GenBank/DDBJ whole genome shotgun (WGS) entry which is preliminary data.</text>
</comment>
<keyword evidence="1" id="KW-0732">Signal</keyword>
<dbReference type="PATRIC" id="fig|1365253.3.peg.2279"/>
<accession>A0A167CFQ0</accession>
<dbReference type="PANTHER" id="PTHR33321">
    <property type="match status" value="1"/>
</dbReference>
<reference evidence="2 3" key="1">
    <citation type="submission" date="2013-07" db="EMBL/GenBank/DDBJ databases">
        <title>Comparative Genomic and Metabolomic Analysis of Twelve Strains of Pseudoalteromonas luteoviolacea.</title>
        <authorList>
            <person name="Vynne N.G."/>
            <person name="Mansson M."/>
            <person name="Gram L."/>
        </authorList>
    </citation>
    <scope>NUCLEOTIDE SEQUENCE [LARGE SCALE GENOMIC DNA]</scope>
    <source>
        <strain evidence="2 3">NCIMB 1942</strain>
    </source>
</reference>
<feature type="chain" id="PRO_5007884678" description="Secretion protein" evidence="1">
    <location>
        <begin position="24"/>
        <end position="254"/>
    </location>
</feature>
<proteinExistence type="predicted"/>